<name>Q07T29_RHOP5</name>
<feature type="transmembrane region" description="Helical" evidence="16">
    <location>
        <begin position="160"/>
        <end position="183"/>
    </location>
</feature>
<dbReference type="Gene3D" id="1.20.5.100">
    <property type="entry name" value="Cytochrome c1, transmembrane anchor, C-terminal"/>
    <property type="match status" value="1"/>
</dbReference>
<dbReference type="SUPFAM" id="SSF81342">
    <property type="entry name" value="Transmembrane di-heme cytochromes"/>
    <property type="match status" value="1"/>
</dbReference>
<feature type="transmembrane region" description="Helical" evidence="16">
    <location>
        <begin position="126"/>
        <end position="148"/>
    </location>
</feature>
<evidence type="ECO:0000256" key="14">
    <source>
        <dbReference type="PIRSR" id="PIRSR602326-1"/>
    </source>
</evidence>
<feature type="transmembrane region" description="Helical" evidence="16">
    <location>
        <begin position="363"/>
        <end position="383"/>
    </location>
</feature>
<dbReference type="HOGENOM" id="CLU_021957_1_0_5"/>
<feature type="binding site" description="covalent" evidence="14">
    <location>
        <position position="620"/>
    </location>
    <ligand>
        <name>heme c</name>
        <dbReference type="ChEBI" id="CHEBI:61717"/>
    </ligand>
</feature>
<reference evidence="20" key="1">
    <citation type="submission" date="2006-09" db="EMBL/GenBank/DDBJ databases">
        <title>Complete sequence of Rhodopseudomonas palustris BisA53.</title>
        <authorList>
            <consortium name="US DOE Joint Genome Institute"/>
            <person name="Copeland A."/>
            <person name="Lucas S."/>
            <person name="Lapidus A."/>
            <person name="Barry K."/>
            <person name="Detter J.C."/>
            <person name="Glavina del Rio T."/>
            <person name="Hammon N."/>
            <person name="Israni S."/>
            <person name="Dalin E."/>
            <person name="Tice H."/>
            <person name="Pitluck S."/>
            <person name="Chain P."/>
            <person name="Malfatti S."/>
            <person name="Shin M."/>
            <person name="Vergez L."/>
            <person name="Schmutz J."/>
            <person name="Larimer F."/>
            <person name="Land M."/>
            <person name="Hauser L."/>
            <person name="Pelletier D.A."/>
            <person name="Kyrpides N."/>
            <person name="Kim E."/>
            <person name="Harwood C.S."/>
            <person name="Oda Y."/>
            <person name="Richardson P."/>
        </authorList>
    </citation>
    <scope>NUCLEOTIDE SEQUENCE [LARGE SCALE GENOMIC DNA]</scope>
    <source>
        <strain evidence="20">BisA53</strain>
    </source>
</reference>
<dbReference type="InterPro" id="IPR048259">
    <property type="entry name" value="Cytochrome_b_N_euk/bac"/>
</dbReference>
<keyword evidence="13 16" id="KW-0472">Membrane</keyword>
<feature type="domain" description="Cytochrome b/b6 N-terminal region profile" evidence="17">
    <location>
        <begin position="13"/>
        <end position="224"/>
    </location>
</feature>
<keyword evidence="5 15" id="KW-0813">Transport</keyword>
<evidence type="ECO:0000256" key="6">
    <source>
        <dbReference type="ARBA" id="ARBA00022617"/>
    </source>
</evidence>
<dbReference type="InterPro" id="IPR048260">
    <property type="entry name" value="Cytochrome_b_C_euk/bac"/>
</dbReference>
<evidence type="ECO:0000256" key="2">
    <source>
        <dbReference type="ARBA" id="ARBA00004141"/>
    </source>
</evidence>
<evidence type="ECO:0000256" key="16">
    <source>
        <dbReference type="SAM" id="Phobius"/>
    </source>
</evidence>
<feature type="transmembrane region" description="Helical" evidence="16">
    <location>
        <begin position="305"/>
        <end position="325"/>
    </location>
</feature>
<feature type="binding site" description="covalent" evidence="14">
    <location>
        <position position="479"/>
    </location>
    <ligand>
        <name>heme c</name>
        <dbReference type="ChEBI" id="CHEBI:61717"/>
    </ligand>
</feature>
<comment type="similarity">
    <text evidence="15">Belongs to the cytochrome b family.</text>
</comment>
<dbReference type="PANTHER" id="PTHR19271">
    <property type="entry name" value="CYTOCHROME B"/>
    <property type="match status" value="1"/>
</dbReference>
<dbReference type="SUPFAM" id="SSF81648">
    <property type="entry name" value="a domain/subunit of cytochrome bc1 complex (Ubiquinol-cytochrome c reductase)"/>
    <property type="match status" value="1"/>
</dbReference>
<comment type="cofactor">
    <cofactor evidence="14">
        <name>heme c</name>
        <dbReference type="ChEBI" id="CHEBI:61717"/>
    </cofactor>
    <text evidence="14">Binds 1 heme c group covalently per subunit.</text>
</comment>
<dbReference type="GO" id="GO:0046872">
    <property type="term" value="F:metal ion binding"/>
    <property type="evidence" value="ECO:0007669"/>
    <property type="project" value="UniProtKB-KW"/>
</dbReference>
<dbReference type="InterPro" id="IPR016174">
    <property type="entry name" value="Di-haem_cyt_TM"/>
</dbReference>
<dbReference type="GO" id="GO:0008121">
    <property type="term" value="F:quinol-cytochrome-c reductase activity"/>
    <property type="evidence" value="ECO:0007669"/>
    <property type="project" value="TreeGrafter"/>
</dbReference>
<feature type="transmembrane region" description="Helical" evidence="16">
    <location>
        <begin position="337"/>
        <end position="357"/>
    </location>
</feature>
<sequence length="691" mass="76776">MSGPSTYQPQNKTLQWLEQRLPIMGFVHSSFVAYPTPRNLNYWWTFGAILSMMLAIQIITGVVLAMHYTPHSDLAFDSIEAIVRDVNYGWMLRNIHAAGASMFFIAVYIHMFRGLYYGSYKEPREVLWILGVIIYLLMMATGFMGYVLPWGQMSFWGATVITNLFSAVPLVGDSIVTLLWGGYSVGNPTLTRFFSLHYLLPFVIAGVVVLHVWALHVTGQNNPTGVEPKTEKDTLAFTPYATLKDAFGMSCFLLFFAWFIFYMPNYLGEADNYIPANPGVTPPHIVPEWYYLPFYAILRAIPDKLLGVVAMFGAILVLLFLPWLDSMKVRSSRYRPLAKRFFWAFVAVCLVLGWLGGKPAEGIYTALARVLTAAYFAYFLIVLPMLSRMEKTLPLPNSIADDVLAQSSSSKGKAVASIAVIAALAGSLVVGGTQTAKAAGGENIPPSLQWSFAGPFGTFDRAQLQRGYQVYKQVCTACHSMKYVHYRNLAEPGGPGFTLDEAKAFAAEATVKDGPNDSGEMFDRPGRLADPFPSPYANEQAARFANGGAAPPDLSLIAKARSYQRGFPQFIFDFFTQFQEQGPNYVAAVLRGYDEAPPEGVTVPDGAYYNKYFPGHAIKMPQMLMDGVVSYTDDTPQTADQYAKDVTSFLMWAAEPHMEARKHLGLQVMIFLLILSGLLYFTKQKVWADAH</sequence>
<dbReference type="STRING" id="316055.RPE_0949"/>
<feature type="transmembrane region" description="Helical" evidence="16">
    <location>
        <begin position="42"/>
        <end position="69"/>
    </location>
</feature>
<dbReference type="CDD" id="cd00284">
    <property type="entry name" value="Cytochrome_b_N"/>
    <property type="match status" value="1"/>
</dbReference>
<feature type="domain" description="Cytochrome c" evidence="19">
    <location>
        <begin position="462"/>
        <end position="636"/>
    </location>
</feature>
<dbReference type="InterPro" id="IPR036150">
    <property type="entry name" value="Cyt_b/b6_C_sf"/>
</dbReference>
<gene>
    <name evidence="20" type="ordered locus">RPE_0949</name>
</gene>
<evidence type="ECO:0000256" key="5">
    <source>
        <dbReference type="ARBA" id="ARBA00022448"/>
    </source>
</evidence>
<evidence type="ECO:0000259" key="17">
    <source>
        <dbReference type="PROSITE" id="PS51002"/>
    </source>
</evidence>
<dbReference type="PROSITE" id="PS51003">
    <property type="entry name" value="CYTB_CTER"/>
    <property type="match status" value="1"/>
</dbReference>
<keyword evidence="8 15" id="KW-0812">Transmembrane</keyword>
<dbReference type="InterPro" id="IPR027387">
    <property type="entry name" value="Cytb/b6-like_sf"/>
</dbReference>
<dbReference type="InterPro" id="IPR036909">
    <property type="entry name" value="Cyt_c-like_dom_sf"/>
</dbReference>
<keyword evidence="10 15" id="KW-0249">Electron transport</keyword>
<evidence type="ECO:0000256" key="8">
    <source>
        <dbReference type="ARBA" id="ARBA00022692"/>
    </source>
</evidence>
<dbReference type="EMBL" id="CP000463">
    <property type="protein sequence ID" value="ABJ04905.1"/>
    <property type="molecule type" value="Genomic_DNA"/>
</dbReference>
<dbReference type="KEGG" id="rpe:RPE_0949"/>
<dbReference type="eggNOG" id="COG2857">
    <property type="taxonomic scope" value="Bacteria"/>
</dbReference>
<dbReference type="InterPro" id="IPR005797">
    <property type="entry name" value="Cyt_b/b6_N"/>
</dbReference>
<evidence type="ECO:0000256" key="13">
    <source>
        <dbReference type="ARBA" id="ARBA00023136"/>
    </source>
</evidence>
<keyword evidence="7 15" id="KW-0679">Respiratory chain</keyword>
<dbReference type="Pfam" id="PF00032">
    <property type="entry name" value="Cytochrom_B_C"/>
    <property type="match status" value="1"/>
</dbReference>
<dbReference type="GO" id="GO:0020037">
    <property type="term" value="F:heme binding"/>
    <property type="evidence" value="ECO:0007669"/>
    <property type="project" value="InterPro"/>
</dbReference>
<feature type="transmembrane region" description="Helical" evidence="16">
    <location>
        <begin position="90"/>
        <end position="111"/>
    </location>
</feature>
<dbReference type="eggNOG" id="COG1290">
    <property type="taxonomic scope" value="Bacteria"/>
</dbReference>
<feature type="transmembrane region" description="Helical" evidence="16">
    <location>
        <begin position="664"/>
        <end position="682"/>
    </location>
</feature>
<dbReference type="GO" id="GO:0022904">
    <property type="term" value="P:respiratory electron transport chain"/>
    <property type="evidence" value="ECO:0007669"/>
    <property type="project" value="InterPro"/>
</dbReference>
<feature type="binding site" description="covalent" evidence="14">
    <location>
        <position position="478"/>
    </location>
    <ligand>
        <name>heme c</name>
        <dbReference type="ChEBI" id="CHEBI:61717"/>
    </ligand>
</feature>
<evidence type="ECO:0000256" key="12">
    <source>
        <dbReference type="ARBA" id="ARBA00023004"/>
    </source>
</evidence>
<dbReference type="InterPro" id="IPR005798">
    <property type="entry name" value="Cyt_b/b6_C"/>
</dbReference>
<dbReference type="SUPFAM" id="SSF46626">
    <property type="entry name" value="Cytochrome c"/>
    <property type="match status" value="1"/>
</dbReference>
<dbReference type="InterPro" id="IPR002326">
    <property type="entry name" value="Cyt_c1"/>
</dbReference>
<comment type="subcellular location">
    <subcellularLocation>
        <location evidence="2">Membrane</location>
        <topology evidence="2">Multi-pass membrane protein</topology>
    </subcellularLocation>
</comment>
<evidence type="ECO:0000256" key="9">
    <source>
        <dbReference type="ARBA" id="ARBA00022723"/>
    </source>
</evidence>
<feature type="transmembrane region" description="Helical" evidence="16">
    <location>
        <begin position="246"/>
        <end position="263"/>
    </location>
</feature>
<evidence type="ECO:0000256" key="3">
    <source>
        <dbReference type="ARBA" id="ARBA00011649"/>
    </source>
</evidence>
<protein>
    <recommendedName>
        <fullName evidence="4 15">Cytochrome b</fullName>
    </recommendedName>
</protein>
<dbReference type="PROSITE" id="PS51002">
    <property type="entry name" value="CYTB_NTER"/>
    <property type="match status" value="1"/>
</dbReference>
<evidence type="ECO:0000256" key="7">
    <source>
        <dbReference type="ARBA" id="ARBA00022660"/>
    </source>
</evidence>
<dbReference type="Gene3D" id="1.10.760.10">
    <property type="entry name" value="Cytochrome c-like domain"/>
    <property type="match status" value="1"/>
</dbReference>
<feature type="transmembrane region" description="Helical" evidence="16">
    <location>
        <begin position="195"/>
        <end position="215"/>
    </location>
</feature>
<evidence type="ECO:0000256" key="1">
    <source>
        <dbReference type="ARBA" id="ARBA00002444"/>
    </source>
</evidence>
<keyword evidence="12 14" id="KW-0408">Iron</keyword>
<dbReference type="PANTHER" id="PTHR19271:SF16">
    <property type="entry name" value="CYTOCHROME B"/>
    <property type="match status" value="1"/>
</dbReference>
<keyword evidence="6 14" id="KW-0349">Heme</keyword>
<dbReference type="PROSITE" id="PS51007">
    <property type="entry name" value="CYTC"/>
    <property type="match status" value="1"/>
</dbReference>
<organism evidence="20">
    <name type="scientific">Rhodopseudomonas palustris (strain BisA53)</name>
    <dbReference type="NCBI Taxonomy" id="316055"/>
    <lineage>
        <taxon>Bacteria</taxon>
        <taxon>Pseudomonadati</taxon>
        <taxon>Pseudomonadota</taxon>
        <taxon>Alphaproteobacteria</taxon>
        <taxon>Hyphomicrobiales</taxon>
        <taxon>Nitrobacteraceae</taxon>
        <taxon>Rhodopseudomonas</taxon>
    </lineage>
</organism>
<keyword evidence="9 14" id="KW-0479">Metal-binding</keyword>
<dbReference type="OrthoDB" id="9804503at2"/>
<comment type="subunit">
    <text evidence="3 15">The main subunits of complex b-c1 are: cytochrome b, cytochrome c1 and the Rieske protein.</text>
</comment>
<feature type="domain" description="Cytochrome b/b6 C-terminal region profile" evidence="18">
    <location>
        <begin position="227"/>
        <end position="397"/>
    </location>
</feature>
<evidence type="ECO:0000256" key="4">
    <source>
        <dbReference type="ARBA" id="ARBA00013531"/>
    </source>
</evidence>
<proteinExistence type="inferred from homology"/>
<dbReference type="InterPro" id="IPR009056">
    <property type="entry name" value="Cyt_c-like_dom"/>
</dbReference>
<comment type="cofactor">
    <cofactor evidence="15">
        <name>heme b</name>
        <dbReference type="ChEBI" id="CHEBI:60344"/>
    </cofactor>
    <text evidence="15">Binds 2 heme groups non-covalently.</text>
</comment>
<dbReference type="CDD" id="cd00290">
    <property type="entry name" value="cytochrome_b_C"/>
    <property type="match status" value="1"/>
</dbReference>
<dbReference type="PRINTS" id="PR00603">
    <property type="entry name" value="CYTOCHROMEC1"/>
</dbReference>
<comment type="function">
    <text evidence="1 15">Component of the ubiquinol-cytochrome c reductase complex (complex III or cytochrome b-c1 complex), which is a respiratory chain that generates an electrochemical potential coupled to ATP synthesis.</text>
</comment>
<dbReference type="Pfam" id="PF00033">
    <property type="entry name" value="Cytochrome_B"/>
    <property type="match status" value="1"/>
</dbReference>
<dbReference type="FunFam" id="1.20.810.10:FF:000004">
    <property type="entry name" value="Cytochrome b"/>
    <property type="match status" value="1"/>
</dbReference>
<dbReference type="GO" id="GO:0016020">
    <property type="term" value="C:membrane"/>
    <property type="evidence" value="ECO:0007669"/>
    <property type="project" value="UniProtKB-SubCell"/>
</dbReference>
<feature type="binding site" description="covalent" evidence="14">
    <location>
        <position position="475"/>
    </location>
    <ligand>
        <name>heme c</name>
        <dbReference type="ChEBI" id="CHEBI:61717"/>
    </ligand>
</feature>
<evidence type="ECO:0000259" key="18">
    <source>
        <dbReference type="PROSITE" id="PS51003"/>
    </source>
</evidence>
<evidence type="ECO:0000259" key="19">
    <source>
        <dbReference type="PROSITE" id="PS51007"/>
    </source>
</evidence>
<dbReference type="AlphaFoldDB" id="Q07T29"/>
<accession>Q07T29</accession>
<dbReference type="Gene3D" id="1.20.810.10">
    <property type="entry name" value="Cytochrome Bc1 Complex, Chain C"/>
    <property type="match status" value="1"/>
</dbReference>
<keyword evidence="11 16" id="KW-1133">Transmembrane helix</keyword>
<evidence type="ECO:0000256" key="10">
    <source>
        <dbReference type="ARBA" id="ARBA00022982"/>
    </source>
</evidence>
<dbReference type="Pfam" id="PF02167">
    <property type="entry name" value="Cytochrom_C1"/>
    <property type="match status" value="1"/>
</dbReference>
<dbReference type="GO" id="GO:0016491">
    <property type="term" value="F:oxidoreductase activity"/>
    <property type="evidence" value="ECO:0007669"/>
    <property type="project" value="InterPro"/>
</dbReference>
<evidence type="ECO:0000313" key="20">
    <source>
        <dbReference type="EMBL" id="ABJ04905.1"/>
    </source>
</evidence>
<evidence type="ECO:0000256" key="15">
    <source>
        <dbReference type="RuleBase" id="RU003385"/>
    </source>
</evidence>
<evidence type="ECO:0000256" key="11">
    <source>
        <dbReference type="ARBA" id="ARBA00022989"/>
    </source>
</evidence>